<feature type="non-terminal residue" evidence="1">
    <location>
        <position position="24"/>
    </location>
</feature>
<gene>
    <name evidence="1" type="ORF">ADUPG1_002897</name>
</gene>
<accession>A0ABQ5KV89</accession>
<dbReference type="Proteomes" id="UP001057375">
    <property type="component" value="Unassembled WGS sequence"/>
</dbReference>
<comment type="caution">
    <text evidence="1">The sequence shown here is derived from an EMBL/GenBank/DDBJ whole genome shotgun (WGS) entry which is preliminary data.</text>
</comment>
<proteinExistence type="predicted"/>
<evidence type="ECO:0000313" key="2">
    <source>
        <dbReference type="Proteomes" id="UP001057375"/>
    </source>
</evidence>
<keyword evidence="2" id="KW-1185">Reference proteome</keyword>
<dbReference type="EMBL" id="BQXS01003638">
    <property type="protein sequence ID" value="GKT34945.1"/>
    <property type="molecule type" value="Genomic_DNA"/>
</dbReference>
<evidence type="ECO:0000313" key="1">
    <source>
        <dbReference type="EMBL" id="GKT34945.1"/>
    </source>
</evidence>
<organism evidence="1 2">
    <name type="scientific">Aduncisulcus paluster</name>
    <dbReference type="NCBI Taxonomy" id="2918883"/>
    <lineage>
        <taxon>Eukaryota</taxon>
        <taxon>Metamonada</taxon>
        <taxon>Carpediemonas-like organisms</taxon>
        <taxon>Aduncisulcus</taxon>
    </lineage>
</organism>
<protein>
    <submittedName>
        <fullName evidence="1">Uncharacterized protein</fullName>
    </submittedName>
</protein>
<reference evidence="1" key="1">
    <citation type="submission" date="2022-03" db="EMBL/GenBank/DDBJ databases">
        <title>Draft genome sequence of Aduncisulcus paluster, a free-living microaerophilic Fornicata.</title>
        <authorList>
            <person name="Yuyama I."/>
            <person name="Kume K."/>
            <person name="Tamura T."/>
            <person name="Inagaki Y."/>
            <person name="Hashimoto T."/>
        </authorList>
    </citation>
    <scope>NUCLEOTIDE SEQUENCE</scope>
    <source>
        <strain evidence="1">NY0171</strain>
    </source>
</reference>
<name>A0ABQ5KV89_9EUKA</name>
<sequence>MQVVTEALVGGINGLTKQTMGEDK</sequence>